<accession>A0A1D1W498</accession>
<keyword evidence="1" id="KW-1133">Transmembrane helix</keyword>
<dbReference type="Pfam" id="PF15018">
    <property type="entry name" value="InaF-motif"/>
    <property type="match status" value="1"/>
</dbReference>
<sequence length="122" mass="13939">MSSKKGKLSRASSSFHGNLPIYASKDRKRMSAEFRTRIANFLVYILAISTPAMVLAFYYTFIYNPYGHYQAVLSNSTSWNDSPFVNPYSIRHQFSSPYSANVYERGSFVTIVRNIRRNSSAV</sequence>
<keyword evidence="1" id="KW-0472">Membrane</keyword>
<dbReference type="Proteomes" id="UP000186922">
    <property type="component" value="Unassembled WGS sequence"/>
</dbReference>
<gene>
    <name evidence="2" type="primary">RvY_18028-1</name>
    <name evidence="2" type="synonym">RvY_18028.1</name>
    <name evidence="2" type="ORF">RvY_18028</name>
</gene>
<reference evidence="2 3" key="1">
    <citation type="journal article" date="2016" name="Nat. Commun.">
        <title>Extremotolerant tardigrade genome and improved radiotolerance of human cultured cells by tardigrade-unique protein.</title>
        <authorList>
            <person name="Hashimoto T."/>
            <person name="Horikawa D.D."/>
            <person name="Saito Y."/>
            <person name="Kuwahara H."/>
            <person name="Kozuka-Hata H."/>
            <person name="Shin-I T."/>
            <person name="Minakuchi Y."/>
            <person name="Ohishi K."/>
            <person name="Motoyama A."/>
            <person name="Aizu T."/>
            <person name="Enomoto A."/>
            <person name="Kondo K."/>
            <person name="Tanaka S."/>
            <person name="Hara Y."/>
            <person name="Koshikawa S."/>
            <person name="Sagara H."/>
            <person name="Miura T."/>
            <person name="Yokobori S."/>
            <person name="Miyagawa K."/>
            <person name="Suzuki Y."/>
            <person name="Kubo T."/>
            <person name="Oyama M."/>
            <person name="Kohara Y."/>
            <person name="Fujiyama A."/>
            <person name="Arakawa K."/>
            <person name="Katayama T."/>
            <person name="Toyoda A."/>
            <person name="Kunieda T."/>
        </authorList>
    </citation>
    <scope>NUCLEOTIDE SEQUENCE [LARGE SCALE GENOMIC DNA]</scope>
    <source>
        <strain evidence="2 3">YOKOZUNA-1</strain>
    </source>
</reference>
<dbReference type="InterPro" id="IPR029162">
    <property type="entry name" value="InaF-motif"/>
</dbReference>
<evidence type="ECO:0000256" key="1">
    <source>
        <dbReference type="SAM" id="Phobius"/>
    </source>
</evidence>
<dbReference type="AlphaFoldDB" id="A0A1D1W498"/>
<keyword evidence="3" id="KW-1185">Reference proteome</keyword>
<evidence type="ECO:0000313" key="3">
    <source>
        <dbReference type="Proteomes" id="UP000186922"/>
    </source>
</evidence>
<protein>
    <submittedName>
        <fullName evidence="2">Uncharacterized protein</fullName>
    </submittedName>
</protein>
<keyword evidence="1" id="KW-0812">Transmembrane</keyword>
<dbReference type="EMBL" id="BDGG01000017">
    <property type="protein sequence ID" value="GAV08315.1"/>
    <property type="molecule type" value="Genomic_DNA"/>
</dbReference>
<comment type="caution">
    <text evidence="2">The sequence shown here is derived from an EMBL/GenBank/DDBJ whole genome shotgun (WGS) entry which is preliminary data.</text>
</comment>
<proteinExistence type="predicted"/>
<feature type="transmembrane region" description="Helical" evidence="1">
    <location>
        <begin position="38"/>
        <end position="61"/>
    </location>
</feature>
<evidence type="ECO:0000313" key="2">
    <source>
        <dbReference type="EMBL" id="GAV08315.1"/>
    </source>
</evidence>
<name>A0A1D1W498_RAMVA</name>
<organism evidence="2 3">
    <name type="scientific">Ramazzottius varieornatus</name>
    <name type="common">Water bear</name>
    <name type="synonym">Tardigrade</name>
    <dbReference type="NCBI Taxonomy" id="947166"/>
    <lineage>
        <taxon>Eukaryota</taxon>
        <taxon>Metazoa</taxon>
        <taxon>Ecdysozoa</taxon>
        <taxon>Tardigrada</taxon>
        <taxon>Eutardigrada</taxon>
        <taxon>Parachela</taxon>
        <taxon>Hypsibioidea</taxon>
        <taxon>Ramazzottiidae</taxon>
        <taxon>Ramazzottius</taxon>
    </lineage>
</organism>